<dbReference type="InterPro" id="IPR013083">
    <property type="entry name" value="Znf_RING/FYVE/PHD"/>
</dbReference>
<evidence type="ECO:0000256" key="4">
    <source>
        <dbReference type="ARBA" id="ARBA00022840"/>
    </source>
</evidence>
<evidence type="ECO:0000256" key="3">
    <source>
        <dbReference type="ARBA" id="ARBA00022801"/>
    </source>
</evidence>
<protein>
    <recommendedName>
        <fullName evidence="6">Helicase C-terminal domain-containing protein</fullName>
    </recommendedName>
</protein>
<gene>
    <name evidence="7" type="ORF">KCU76_g14033</name>
</gene>
<dbReference type="InterPro" id="IPR038718">
    <property type="entry name" value="SNF2-like_sf"/>
</dbReference>
<evidence type="ECO:0000256" key="5">
    <source>
        <dbReference type="SAM" id="MobiDB-lite"/>
    </source>
</evidence>
<feature type="compositionally biased region" description="Polar residues" evidence="5">
    <location>
        <begin position="549"/>
        <end position="565"/>
    </location>
</feature>
<feature type="region of interest" description="Disordered" evidence="5">
    <location>
        <begin position="415"/>
        <end position="440"/>
    </location>
</feature>
<dbReference type="OrthoDB" id="3933026at2759"/>
<feature type="region of interest" description="Disordered" evidence="5">
    <location>
        <begin position="527"/>
        <end position="567"/>
    </location>
</feature>
<evidence type="ECO:0000256" key="2">
    <source>
        <dbReference type="ARBA" id="ARBA00022741"/>
    </source>
</evidence>
<dbReference type="SMART" id="SM00490">
    <property type="entry name" value="HELICc"/>
    <property type="match status" value="1"/>
</dbReference>
<dbReference type="GO" id="GO:0005524">
    <property type="term" value="F:ATP binding"/>
    <property type="evidence" value="ECO:0007669"/>
    <property type="project" value="UniProtKB-KW"/>
</dbReference>
<comment type="similarity">
    <text evidence="1">Belongs to the SNF2/RAD54 helicase family.</text>
</comment>
<accession>A0A9P8E6S2</accession>
<keyword evidence="3" id="KW-0378">Hydrolase</keyword>
<dbReference type="InterPro" id="IPR000330">
    <property type="entry name" value="SNF2_N"/>
</dbReference>
<dbReference type="Pfam" id="PF00176">
    <property type="entry name" value="SNF2-rel_dom"/>
    <property type="match status" value="1"/>
</dbReference>
<organism evidence="7 8">
    <name type="scientific">Aureobasidium melanogenum</name>
    <name type="common">Aureobasidium pullulans var. melanogenum</name>
    <dbReference type="NCBI Taxonomy" id="46634"/>
    <lineage>
        <taxon>Eukaryota</taxon>
        <taxon>Fungi</taxon>
        <taxon>Dikarya</taxon>
        <taxon>Ascomycota</taxon>
        <taxon>Pezizomycotina</taxon>
        <taxon>Dothideomycetes</taxon>
        <taxon>Dothideomycetidae</taxon>
        <taxon>Dothideales</taxon>
        <taxon>Saccotheciaceae</taxon>
        <taxon>Aureobasidium</taxon>
    </lineage>
</organism>
<dbReference type="InterPro" id="IPR050628">
    <property type="entry name" value="SNF2_RAD54_helicase_TF"/>
</dbReference>
<reference evidence="7" key="1">
    <citation type="journal article" date="2021" name="J Fungi (Basel)">
        <title>Virulence traits and population genomics of the black yeast Aureobasidium melanogenum.</title>
        <authorList>
            <person name="Cernosa A."/>
            <person name="Sun X."/>
            <person name="Gostincar C."/>
            <person name="Fang C."/>
            <person name="Gunde-Cimerman N."/>
            <person name="Song Z."/>
        </authorList>
    </citation>
    <scope>NUCLEOTIDE SEQUENCE</scope>
    <source>
        <strain evidence="7">EXF-9911</strain>
    </source>
</reference>
<dbReference type="SUPFAM" id="SSF52540">
    <property type="entry name" value="P-loop containing nucleoside triphosphate hydrolases"/>
    <property type="match status" value="2"/>
</dbReference>
<comment type="caution">
    <text evidence="7">The sequence shown here is derived from an EMBL/GenBank/DDBJ whole genome shotgun (WGS) entry which is preliminary data.</text>
</comment>
<dbReference type="PANTHER" id="PTHR45626:SF51">
    <property type="entry name" value="SNF2-RELATED DOMAIN-CONTAINING PROTEIN"/>
    <property type="match status" value="1"/>
</dbReference>
<dbReference type="Gene3D" id="3.40.50.10810">
    <property type="entry name" value="Tandem AAA-ATPase domain"/>
    <property type="match status" value="1"/>
</dbReference>
<feature type="compositionally biased region" description="Basic residues" evidence="5">
    <location>
        <begin position="1"/>
        <end position="10"/>
    </location>
</feature>
<proteinExistence type="inferred from homology"/>
<evidence type="ECO:0000313" key="8">
    <source>
        <dbReference type="Proteomes" id="UP000779574"/>
    </source>
</evidence>
<dbReference type="EMBL" id="JAHFXF010000821">
    <property type="protein sequence ID" value="KAG9682099.1"/>
    <property type="molecule type" value="Genomic_DNA"/>
</dbReference>
<sequence length="1473" mass="166082">MSDAKRKRQSVAKAVPKQQAGNPENPSTFLSCNENESQTAAYLGYSAANQLRDLAASWPLLRAYVKYSTIMENLRAHDTLRLLHTSHDEFQNVEDPSSKWPIPATNGDHATVGAMKARHLGWLLVRLKADLEAMASHSAQKNQDLQSQYFDEFSKVHTNPDAPVVSPNHVNRTIKSPILGPLDTESTVEPYNRCLMALKYLQHGLRSKKFARRLADEPKKGNAVPTSFTPQWMLPKPTAAKEIPAIRATAEADKLPYVDFHVNWIPTANATDLEDELEERYSACEKPSSKQMVTTDPRLFPSIPTFRDQLRRQYSCADLHMQIHRLSLEYKTHDGNMSSNVMREEWGTIQAIMRDPANKDFVFNIGFAPMDEEEEVFETDYHPSFEGYFRQEGDNNSSTLELNDLALQERATALTQSGATQNETTPNVPSTSNSADSPQEDMIGRFLNRSSEDDIGTAPDPLVKFAGDLEAMKRYYDGIDVTQPEQLLQWQKSTLEKITTTAKFTSTSYEKPKKGVLSKEEEKKVAESRFLGAQTAESRERNDTEFDQDMSQGETTSPESVQQRKQALEDNERYYTLRAAYSGTQAQVGPPLDLCLQLLACEQQPSGLWRSKLFTEATDSDFYHYQISGAVGCILKLYGRIDVDALLSKSKKPYAFDVEKVRQAADKLHDLLIHGAVLGDDVGFGKTKQLLLIGHLHTLLSKDSEHRPTLLVVPSTLVHGWIKEIRNHWKCFRLVVSFEDHDWKTEMALNSLKASHMQNYGIMENAIPEHLTWLFDKNNSQARAGLVITSYETHKARTAERVVELVAPGEHYDPPRTKPNGKPDWLRKPRKVQLLQQWEANKELMEKLDQTHRTDPLNSDKDSIHKRVMAEMRPVLETVMIRRSASSKLQNTDGTDLPLRDLFKKTIRKTVTVQRLDEDEVEYQMWHQEAAAEFDEKMSKARKVEHKPPPGQPTPVSKPAPFALPMAPLRRLALANFSPKMARLNANMERMEGDTHVSTLQKWREDGKEADFLVDITRTQAERRPRTAAEVSTYLAKGSPTLALLSKEILAGHILDPLDPEKYKNHQKLIVAEGTPANAYWIQTYLRSLGIDARVLHAGLSNKAKAAMVDLFNDPKSSLKVLIMMYDVGAAGLNLHEACNRVFIASIARAFALEEQVGGRTNRITSIFDTRVTRRSTPNSHDLFRASVQADKVTVQLATNAQDPNIQDLIVTQLNKLQSEVDECHASEEGQELLKKISEHNTLKEAQKFEVVGEGHRYDLRKRSEKKPSTYDEQCGVCGEDVSDGNGCTCNECGEFAHSGCHGLDSPMDGGFYCRKCVEDGALGMVEDAALTEDGAYILPSEDDNDEYVDPARNNTARIRASTPHQNHAEGQLFDEPDLLLGDDNLAEWVSENQPSDLDRKRLVLLSLPANKAWSASDLENEHYLRVGLLLLFNLIQGKEDLAISRSIHIEYSQLSQRARDRIYKRLELSQSI</sequence>
<dbReference type="InterPro" id="IPR011011">
    <property type="entry name" value="Znf_FYVE_PHD"/>
</dbReference>
<feature type="compositionally biased region" description="Polar residues" evidence="5">
    <location>
        <begin position="415"/>
        <end position="437"/>
    </location>
</feature>
<feature type="compositionally biased region" description="Polar residues" evidence="5">
    <location>
        <begin position="19"/>
        <end position="28"/>
    </location>
</feature>
<keyword evidence="2" id="KW-0547">Nucleotide-binding</keyword>
<keyword evidence="4" id="KW-0067">ATP-binding</keyword>
<dbReference type="InterPro" id="IPR027417">
    <property type="entry name" value="P-loop_NTPase"/>
</dbReference>
<feature type="region of interest" description="Disordered" evidence="5">
    <location>
        <begin position="1"/>
        <end position="28"/>
    </location>
</feature>
<dbReference type="Gene3D" id="3.40.50.300">
    <property type="entry name" value="P-loop containing nucleotide triphosphate hydrolases"/>
    <property type="match status" value="1"/>
</dbReference>
<dbReference type="Proteomes" id="UP000779574">
    <property type="component" value="Unassembled WGS sequence"/>
</dbReference>
<dbReference type="SUPFAM" id="SSF57903">
    <property type="entry name" value="FYVE/PHD zinc finger"/>
    <property type="match status" value="1"/>
</dbReference>
<dbReference type="Gene3D" id="3.30.40.10">
    <property type="entry name" value="Zinc/RING finger domain, C3HC4 (zinc finger)"/>
    <property type="match status" value="1"/>
</dbReference>
<dbReference type="GO" id="GO:0005634">
    <property type="term" value="C:nucleus"/>
    <property type="evidence" value="ECO:0007669"/>
    <property type="project" value="TreeGrafter"/>
</dbReference>
<evidence type="ECO:0000259" key="6">
    <source>
        <dbReference type="SMART" id="SM00490"/>
    </source>
</evidence>
<evidence type="ECO:0000313" key="7">
    <source>
        <dbReference type="EMBL" id="KAG9682099.1"/>
    </source>
</evidence>
<feature type="domain" description="Helicase C-terminal" evidence="6">
    <location>
        <begin position="1080"/>
        <end position="1165"/>
    </location>
</feature>
<dbReference type="GO" id="GO:0006281">
    <property type="term" value="P:DNA repair"/>
    <property type="evidence" value="ECO:0007669"/>
    <property type="project" value="TreeGrafter"/>
</dbReference>
<name>A0A9P8E6S2_AURME</name>
<evidence type="ECO:0000256" key="1">
    <source>
        <dbReference type="ARBA" id="ARBA00007025"/>
    </source>
</evidence>
<dbReference type="InterPro" id="IPR001650">
    <property type="entry name" value="Helicase_C-like"/>
</dbReference>
<dbReference type="GO" id="GO:0008094">
    <property type="term" value="F:ATP-dependent activity, acting on DNA"/>
    <property type="evidence" value="ECO:0007669"/>
    <property type="project" value="TreeGrafter"/>
</dbReference>
<dbReference type="Pfam" id="PF00271">
    <property type="entry name" value="Helicase_C"/>
    <property type="match status" value="1"/>
</dbReference>
<dbReference type="GO" id="GO:0016787">
    <property type="term" value="F:hydrolase activity"/>
    <property type="evidence" value="ECO:0007669"/>
    <property type="project" value="UniProtKB-KW"/>
</dbReference>
<dbReference type="PANTHER" id="PTHR45626">
    <property type="entry name" value="TRANSCRIPTION TERMINATION FACTOR 2-RELATED"/>
    <property type="match status" value="1"/>
</dbReference>
<reference evidence="7" key="2">
    <citation type="submission" date="2021-08" db="EMBL/GenBank/DDBJ databases">
        <authorList>
            <person name="Gostincar C."/>
            <person name="Sun X."/>
            <person name="Song Z."/>
            <person name="Gunde-Cimerman N."/>
        </authorList>
    </citation>
    <scope>NUCLEOTIDE SEQUENCE</scope>
    <source>
        <strain evidence="7">EXF-9911</strain>
    </source>
</reference>
<feature type="non-terminal residue" evidence="7">
    <location>
        <position position="1"/>
    </location>
</feature>